<gene>
    <name evidence="1" type="ORF">NSU_1040</name>
</gene>
<name>G6E9L9_9SPHN</name>
<reference evidence="1 2" key="1">
    <citation type="journal article" date="2012" name="J. Bacteriol.">
        <title>Genome sequence of benzo(a)pyrene-degrading bacterium Novosphingobium pentaromativorans US6-1.</title>
        <authorList>
            <person name="Luo Y.R."/>
            <person name="Kang S.G."/>
            <person name="Kim S.J."/>
            <person name="Kim M.R."/>
            <person name="Li N."/>
            <person name="Lee J.H."/>
            <person name="Kwon K.K."/>
        </authorList>
    </citation>
    <scope>NUCLEOTIDE SEQUENCE [LARGE SCALE GENOMIC DNA]</scope>
    <source>
        <strain evidence="1 2">US6-1</strain>
    </source>
</reference>
<dbReference type="EMBL" id="AGFM01000011">
    <property type="protein sequence ID" value="EHJ62036.1"/>
    <property type="molecule type" value="Genomic_DNA"/>
</dbReference>
<evidence type="ECO:0000313" key="2">
    <source>
        <dbReference type="Proteomes" id="UP000004030"/>
    </source>
</evidence>
<sequence length="45" mass="4994">MPNAISAIAIPPDLSFTPRQSFVPERQRLLSKMATWPPSPCTPKD</sequence>
<comment type="caution">
    <text evidence="1">The sequence shown here is derived from an EMBL/GenBank/DDBJ whole genome shotgun (WGS) entry which is preliminary data.</text>
</comment>
<keyword evidence="2" id="KW-1185">Reference proteome</keyword>
<accession>G6E9L9</accession>
<evidence type="ECO:0000313" key="1">
    <source>
        <dbReference type="EMBL" id="EHJ62036.1"/>
    </source>
</evidence>
<proteinExistence type="predicted"/>
<protein>
    <submittedName>
        <fullName evidence="1">Uncharacterized protein</fullName>
    </submittedName>
</protein>
<dbReference type="PATRIC" id="fig|1088721.3.peg.1027"/>
<dbReference type="Proteomes" id="UP000004030">
    <property type="component" value="Unassembled WGS sequence"/>
</dbReference>
<dbReference type="AlphaFoldDB" id="G6E9L9"/>
<organism evidence="1 2">
    <name type="scientific">Novosphingobium pentaromativorans US6-1</name>
    <dbReference type="NCBI Taxonomy" id="1088721"/>
    <lineage>
        <taxon>Bacteria</taxon>
        <taxon>Pseudomonadati</taxon>
        <taxon>Pseudomonadota</taxon>
        <taxon>Alphaproteobacteria</taxon>
        <taxon>Sphingomonadales</taxon>
        <taxon>Sphingomonadaceae</taxon>
        <taxon>Novosphingobium</taxon>
    </lineage>
</organism>